<keyword evidence="4" id="KW-1185">Reference proteome</keyword>
<dbReference type="AlphaFoldDB" id="A0A5N7D7U1"/>
<gene>
    <name evidence="3" type="ORF">BDV37DRAFT_284799</name>
</gene>
<feature type="compositionally biased region" description="Low complexity" evidence="1">
    <location>
        <begin position="154"/>
        <end position="219"/>
    </location>
</feature>
<evidence type="ECO:0000256" key="2">
    <source>
        <dbReference type="SAM" id="SignalP"/>
    </source>
</evidence>
<dbReference type="RefSeq" id="XP_031939636.1">
    <property type="nucleotide sequence ID" value="XM_032087579.1"/>
</dbReference>
<feature type="compositionally biased region" description="Low complexity" evidence="1">
    <location>
        <begin position="127"/>
        <end position="142"/>
    </location>
</feature>
<evidence type="ECO:0000313" key="3">
    <source>
        <dbReference type="EMBL" id="KAE8402317.1"/>
    </source>
</evidence>
<feature type="region of interest" description="Disordered" evidence="1">
    <location>
        <begin position="123"/>
        <end position="224"/>
    </location>
</feature>
<keyword evidence="2" id="KW-0732">Signal</keyword>
<evidence type="ECO:0008006" key="5">
    <source>
        <dbReference type="Google" id="ProtNLM"/>
    </source>
</evidence>
<dbReference type="GeneID" id="43672270"/>
<reference evidence="3 4" key="1">
    <citation type="submission" date="2019-04" db="EMBL/GenBank/DDBJ databases">
        <authorList>
            <consortium name="DOE Joint Genome Institute"/>
            <person name="Mondo S."/>
            <person name="Kjaerbolling I."/>
            <person name="Vesth T."/>
            <person name="Frisvad J.C."/>
            <person name="Nybo J.L."/>
            <person name="Theobald S."/>
            <person name="Kildgaard S."/>
            <person name="Isbrandt T."/>
            <person name="Kuo A."/>
            <person name="Sato A."/>
            <person name="Lyhne E.K."/>
            <person name="Kogle M.E."/>
            <person name="Wiebenga A."/>
            <person name="Kun R.S."/>
            <person name="Lubbers R.J."/>
            <person name="Makela M.R."/>
            <person name="Barry K."/>
            <person name="Chovatia M."/>
            <person name="Clum A."/>
            <person name="Daum C."/>
            <person name="Haridas S."/>
            <person name="He G."/>
            <person name="LaButti K."/>
            <person name="Lipzen A."/>
            <person name="Riley R."/>
            <person name="Salamov A."/>
            <person name="Simmons B.A."/>
            <person name="Magnuson J.K."/>
            <person name="Henrissat B."/>
            <person name="Mortensen U.H."/>
            <person name="Larsen T.O."/>
            <person name="Devries R.P."/>
            <person name="Grigoriev I.V."/>
            <person name="Machida M."/>
            <person name="Baker S.E."/>
            <person name="Andersen M.R."/>
            <person name="Cantor M.N."/>
            <person name="Hua S.X."/>
        </authorList>
    </citation>
    <scope>NUCLEOTIDE SEQUENCE [LARGE SCALE GENOMIC DNA]</scope>
    <source>
        <strain evidence="3 4">CBS 119388</strain>
    </source>
</reference>
<feature type="chain" id="PRO_5024852464" description="GPI anchored protein" evidence="2">
    <location>
        <begin position="20"/>
        <end position="252"/>
    </location>
</feature>
<evidence type="ECO:0000313" key="4">
    <source>
        <dbReference type="Proteomes" id="UP000325579"/>
    </source>
</evidence>
<dbReference type="OrthoDB" id="4509553at2759"/>
<protein>
    <recommendedName>
        <fullName evidence="5">GPI anchored protein</fullName>
    </recommendedName>
</protein>
<dbReference type="Proteomes" id="UP000325579">
    <property type="component" value="Unassembled WGS sequence"/>
</dbReference>
<dbReference type="EMBL" id="ML736789">
    <property type="protein sequence ID" value="KAE8402317.1"/>
    <property type="molecule type" value="Genomic_DNA"/>
</dbReference>
<proteinExistence type="predicted"/>
<organism evidence="3 4">
    <name type="scientific">Aspergillus pseudonomiae</name>
    <dbReference type="NCBI Taxonomy" id="1506151"/>
    <lineage>
        <taxon>Eukaryota</taxon>
        <taxon>Fungi</taxon>
        <taxon>Dikarya</taxon>
        <taxon>Ascomycota</taxon>
        <taxon>Pezizomycotina</taxon>
        <taxon>Eurotiomycetes</taxon>
        <taxon>Eurotiomycetidae</taxon>
        <taxon>Eurotiales</taxon>
        <taxon>Aspergillaceae</taxon>
        <taxon>Aspergillus</taxon>
        <taxon>Aspergillus subgen. Circumdati</taxon>
    </lineage>
</organism>
<accession>A0A5N7D7U1</accession>
<feature type="signal peptide" evidence="2">
    <location>
        <begin position="1"/>
        <end position="19"/>
    </location>
</feature>
<evidence type="ECO:0000256" key="1">
    <source>
        <dbReference type="SAM" id="MobiDB-lite"/>
    </source>
</evidence>
<name>A0A5N7D7U1_9EURO</name>
<sequence length="252" mass="24867">MYIASTLSLLLASAAFAAARGEQEQAQALRAPILASREFTPIEEAGLERRGTCPDGGVCFLGQCCGTGCSPNCCAHDNGGIGCNLAERCQFDGNVFVGCCNGFMGHCTGEATRVTVHTPADSKMFNTGAPATSDATTTSGDTRPTTAESPGLPTSESDSSSSSSSSADSTSRSATSPTTSAQATRSTAGSSSRSASRSASSSASANDSAGTTASSTSAAQGGETGTVNAAPAITGYMGLELGAVAVGALLVL</sequence>